<evidence type="ECO:0000256" key="1">
    <source>
        <dbReference type="ARBA" id="ARBA00001964"/>
    </source>
</evidence>
<protein>
    <submittedName>
        <fullName evidence="4">Pyruvate dehydrogenase E1 component alpha subunit</fullName>
    </submittedName>
</protein>
<dbReference type="GO" id="GO:0004739">
    <property type="term" value="F:pyruvate dehydrogenase (acetyl-transferring) activity"/>
    <property type="evidence" value="ECO:0007669"/>
    <property type="project" value="TreeGrafter"/>
</dbReference>
<dbReference type="InterPro" id="IPR029061">
    <property type="entry name" value="THDP-binding"/>
</dbReference>
<organism evidence="4 5">
    <name type="scientific">Prauserella marina</name>
    <dbReference type="NCBI Taxonomy" id="530584"/>
    <lineage>
        <taxon>Bacteria</taxon>
        <taxon>Bacillati</taxon>
        <taxon>Actinomycetota</taxon>
        <taxon>Actinomycetes</taxon>
        <taxon>Pseudonocardiales</taxon>
        <taxon>Pseudonocardiaceae</taxon>
        <taxon>Prauserella</taxon>
    </lineage>
</organism>
<gene>
    <name evidence="4" type="ORF">SAMN05421630_10877</name>
</gene>
<evidence type="ECO:0000256" key="3">
    <source>
        <dbReference type="ARBA" id="ARBA00023052"/>
    </source>
</evidence>
<name>A0A222VTW2_9PSEU</name>
<evidence type="ECO:0000313" key="4">
    <source>
        <dbReference type="EMBL" id="SDD40988.1"/>
    </source>
</evidence>
<keyword evidence="5" id="KW-1185">Reference proteome</keyword>
<dbReference type="GO" id="GO:0000287">
    <property type="term" value="F:magnesium ion binding"/>
    <property type="evidence" value="ECO:0007669"/>
    <property type="project" value="UniProtKB-ARBA"/>
</dbReference>
<dbReference type="PANTHER" id="PTHR11516:SF60">
    <property type="entry name" value="PYRUVATE DEHYDROGENASE E1 COMPONENT SUBUNIT ALPHA"/>
    <property type="match status" value="1"/>
</dbReference>
<keyword evidence="2" id="KW-0560">Oxidoreductase</keyword>
<dbReference type="InterPro" id="IPR001017">
    <property type="entry name" value="DH_E1"/>
</dbReference>
<reference evidence="4 5" key="1">
    <citation type="submission" date="2016-10" db="EMBL/GenBank/DDBJ databases">
        <authorList>
            <person name="de Groot N.N."/>
        </authorList>
    </citation>
    <scope>NUCLEOTIDE SEQUENCE [LARGE SCALE GENOMIC DNA]</scope>
    <source>
        <strain evidence="4 5">CGMCC 4.5506</strain>
    </source>
</reference>
<evidence type="ECO:0000256" key="2">
    <source>
        <dbReference type="ARBA" id="ARBA00023002"/>
    </source>
</evidence>
<dbReference type="OrthoDB" id="9766715at2"/>
<dbReference type="KEGG" id="pmad:BAY61_22805"/>
<keyword evidence="4" id="KW-0670">Pyruvate</keyword>
<sequence>MEPHGRLTLYRAMVLIRTFEEGLLREHSIGKKPRFDLSEGPVPGRLHLAAGQEPAAVGVCAALEEGDAVTATHRAHHFAIAHGVRLRVLAAEIFGRTEGLARGRGGHQHLVDPARNFRSSGSAGEGLPAAVGHALAFRRQGGGRVAVAVIGDGAANRGVFHESLNLASVWSLPVIFVVENNDWAFSAPYISSTSVPAHVERALAYDIPGELVDDNSVEAVEAVTRSAVERARSGEGPSLVEVRTLRLWGHAQGDDQAYRFDLDSVPGRDPIPAYEARLRAEGLVDDDVVRLVRKQAREKVADAIAFARRGGEPSPETALDYVFV</sequence>
<dbReference type="SUPFAM" id="SSF52518">
    <property type="entry name" value="Thiamin diphosphate-binding fold (THDP-binding)"/>
    <property type="match status" value="1"/>
</dbReference>
<dbReference type="PANTHER" id="PTHR11516">
    <property type="entry name" value="PYRUVATE DEHYDROGENASE E1 COMPONENT, ALPHA SUBUNIT BACTERIAL AND ORGANELLAR"/>
    <property type="match status" value="1"/>
</dbReference>
<dbReference type="Proteomes" id="UP000199494">
    <property type="component" value="Unassembled WGS sequence"/>
</dbReference>
<proteinExistence type="predicted"/>
<dbReference type="GO" id="GO:0006086">
    <property type="term" value="P:pyruvate decarboxylation to acetyl-CoA"/>
    <property type="evidence" value="ECO:0007669"/>
    <property type="project" value="TreeGrafter"/>
</dbReference>
<dbReference type="Pfam" id="PF00676">
    <property type="entry name" value="E1_dh"/>
    <property type="match status" value="1"/>
</dbReference>
<evidence type="ECO:0000313" key="5">
    <source>
        <dbReference type="Proteomes" id="UP000199494"/>
    </source>
</evidence>
<dbReference type="InterPro" id="IPR050642">
    <property type="entry name" value="PDH_E1_Alpha_Subunit"/>
</dbReference>
<dbReference type="RefSeq" id="WP_091807655.1">
    <property type="nucleotide sequence ID" value="NZ_CP016353.1"/>
</dbReference>
<dbReference type="CDD" id="cd02000">
    <property type="entry name" value="TPP_E1_PDC_ADC_BCADC"/>
    <property type="match status" value="1"/>
</dbReference>
<dbReference type="EMBL" id="FMZE01000008">
    <property type="protein sequence ID" value="SDD40988.1"/>
    <property type="molecule type" value="Genomic_DNA"/>
</dbReference>
<dbReference type="STRING" id="530584.SAMN05421630_10877"/>
<dbReference type="AlphaFoldDB" id="A0A222VTW2"/>
<comment type="cofactor">
    <cofactor evidence="1">
        <name>thiamine diphosphate</name>
        <dbReference type="ChEBI" id="CHEBI:58937"/>
    </cofactor>
</comment>
<accession>A0A222VTW2</accession>
<keyword evidence="3" id="KW-0786">Thiamine pyrophosphate</keyword>
<dbReference type="Gene3D" id="3.40.50.970">
    <property type="match status" value="1"/>
</dbReference>